<evidence type="ECO:0000313" key="2">
    <source>
        <dbReference type="Proteomes" id="UP000257109"/>
    </source>
</evidence>
<reference evidence="1" key="1">
    <citation type="submission" date="2018-05" db="EMBL/GenBank/DDBJ databases">
        <title>Draft genome of Mucuna pruriens seed.</title>
        <authorList>
            <person name="Nnadi N.E."/>
            <person name="Vos R."/>
            <person name="Hasami M.H."/>
            <person name="Devisetty U.K."/>
            <person name="Aguiy J.C."/>
        </authorList>
    </citation>
    <scope>NUCLEOTIDE SEQUENCE [LARGE SCALE GENOMIC DNA]</scope>
    <source>
        <strain evidence="1">JCA_2017</strain>
    </source>
</reference>
<accession>A0A371G4K8</accession>
<feature type="non-terminal residue" evidence="1">
    <location>
        <position position="1"/>
    </location>
</feature>
<dbReference type="Proteomes" id="UP000257109">
    <property type="component" value="Unassembled WGS sequence"/>
</dbReference>
<organism evidence="1 2">
    <name type="scientific">Mucuna pruriens</name>
    <name type="common">Velvet bean</name>
    <name type="synonym">Dolichos pruriens</name>
    <dbReference type="NCBI Taxonomy" id="157652"/>
    <lineage>
        <taxon>Eukaryota</taxon>
        <taxon>Viridiplantae</taxon>
        <taxon>Streptophyta</taxon>
        <taxon>Embryophyta</taxon>
        <taxon>Tracheophyta</taxon>
        <taxon>Spermatophyta</taxon>
        <taxon>Magnoliopsida</taxon>
        <taxon>eudicotyledons</taxon>
        <taxon>Gunneridae</taxon>
        <taxon>Pentapetalae</taxon>
        <taxon>rosids</taxon>
        <taxon>fabids</taxon>
        <taxon>Fabales</taxon>
        <taxon>Fabaceae</taxon>
        <taxon>Papilionoideae</taxon>
        <taxon>50 kb inversion clade</taxon>
        <taxon>NPAAA clade</taxon>
        <taxon>indigoferoid/millettioid clade</taxon>
        <taxon>Phaseoleae</taxon>
        <taxon>Mucuna</taxon>
    </lineage>
</organism>
<name>A0A371G4K8_MUCPR</name>
<dbReference type="EMBL" id="QJKJ01006831">
    <property type="protein sequence ID" value="RDX85273.1"/>
    <property type="molecule type" value="Genomic_DNA"/>
</dbReference>
<keyword evidence="2" id="KW-1185">Reference proteome</keyword>
<sequence length="85" mass="10038">MKLWKTKGGDKPWRNKSKPLRRITLRSYQIFLRIMKQLESSGCSRLRRMPEERWKDTKQGLLLKGTSNNMDLLMMNSNGLLNLVT</sequence>
<comment type="caution">
    <text evidence="1">The sequence shown here is derived from an EMBL/GenBank/DDBJ whole genome shotgun (WGS) entry which is preliminary data.</text>
</comment>
<proteinExistence type="predicted"/>
<gene>
    <name evidence="1" type="ORF">CR513_33547</name>
</gene>
<protein>
    <submittedName>
        <fullName evidence="1">Uncharacterized protein</fullName>
    </submittedName>
</protein>
<evidence type="ECO:0000313" key="1">
    <source>
        <dbReference type="EMBL" id="RDX85273.1"/>
    </source>
</evidence>
<dbReference type="AlphaFoldDB" id="A0A371G4K8"/>